<feature type="compositionally biased region" description="Polar residues" evidence="1">
    <location>
        <begin position="27"/>
        <end position="36"/>
    </location>
</feature>
<feature type="compositionally biased region" description="Acidic residues" evidence="1">
    <location>
        <begin position="39"/>
        <end position="59"/>
    </location>
</feature>
<evidence type="ECO:0000256" key="1">
    <source>
        <dbReference type="SAM" id="MobiDB-lite"/>
    </source>
</evidence>
<accession>M0AF56</accession>
<evidence type="ECO:0000313" key="3">
    <source>
        <dbReference type="Proteomes" id="UP000011693"/>
    </source>
</evidence>
<protein>
    <recommendedName>
        <fullName evidence="4">Lipoprotein</fullName>
    </recommendedName>
</protein>
<keyword evidence="3" id="KW-1185">Reference proteome</keyword>
<comment type="caution">
    <text evidence="2">The sequence shown here is derived from an EMBL/GenBank/DDBJ whole genome shotgun (WGS) entry which is preliminary data.</text>
</comment>
<dbReference type="EMBL" id="AOIN01000078">
    <property type="protein sequence ID" value="ELY97016.1"/>
    <property type="molecule type" value="Genomic_DNA"/>
</dbReference>
<dbReference type="RefSeq" id="WP_006168415.1">
    <property type="nucleotide sequence ID" value="NZ_AOIN01000078.1"/>
</dbReference>
<feature type="region of interest" description="Disordered" evidence="1">
    <location>
        <begin position="22"/>
        <end position="74"/>
    </location>
</feature>
<name>M0AF56_9EURY</name>
<proteinExistence type="predicted"/>
<sequence length="200" mass="22384">MQRRNILLAAATASVSGIAGCLDELQQDQSQDNTRSQEPEEESSTSEEGDSDDSEGSDNTEDKEQILDWYEDGIGKLNEGTRNLNDAIDSGGNGNHIDTEIEAEDARADYEQAEEYFSNAVSLTYEIDNSDAREVCEDAEERARLYYQSAGFLRRSARRAQDEEFDRAENLWYTAEDRSNEAQRISLQGSDTLASILDLD</sequence>
<dbReference type="Proteomes" id="UP000011693">
    <property type="component" value="Unassembled WGS sequence"/>
</dbReference>
<dbReference type="STRING" id="1227492.C482_14634"/>
<evidence type="ECO:0000313" key="2">
    <source>
        <dbReference type="EMBL" id="ELY97016.1"/>
    </source>
</evidence>
<dbReference type="PROSITE" id="PS51257">
    <property type="entry name" value="PROKAR_LIPOPROTEIN"/>
    <property type="match status" value="1"/>
</dbReference>
<reference evidence="2 3" key="1">
    <citation type="journal article" date="2014" name="PLoS Genet.">
        <title>Phylogenetically driven sequencing of extremely halophilic archaea reveals strategies for static and dynamic osmo-response.</title>
        <authorList>
            <person name="Becker E.A."/>
            <person name="Seitzer P.M."/>
            <person name="Tritt A."/>
            <person name="Larsen D."/>
            <person name="Krusor M."/>
            <person name="Yao A.I."/>
            <person name="Wu D."/>
            <person name="Madern D."/>
            <person name="Eisen J.A."/>
            <person name="Darling A.E."/>
            <person name="Facciotti M.T."/>
        </authorList>
    </citation>
    <scope>NUCLEOTIDE SEQUENCE [LARGE SCALE GENOMIC DNA]</scope>
    <source>
        <strain evidence="2 3">JCM 10990</strain>
    </source>
</reference>
<organism evidence="2 3">
    <name type="scientific">Natrialba chahannaoensis JCM 10990</name>
    <dbReference type="NCBI Taxonomy" id="1227492"/>
    <lineage>
        <taxon>Archaea</taxon>
        <taxon>Methanobacteriati</taxon>
        <taxon>Methanobacteriota</taxon>
        <taxon>Stenosarchaea group</taxon>
        <taxon>Halobacteria</taxon>
        <taxon>Halobacteriales</taxon>
        <taxon>Natrialbaceae</taxon>
        <taxon>Natrialba</taxon>
    </lineage>
</organism>
<dbReference type="AlphaFoldDB" id="M0AF56"/>
<gene>
    <name evidence="2" type="ORF">C482_14634</name>
</gene>
<evidence type="ECO:0008006" key="4">
    <source>
        <dbReference type="Google" id="ProtNLM"/>
    </source>
</evidence>